<dbReference type="OrthoDB" id="10259133at2759"/>
<dbReference type="InterPro" id="IPR028565">
    <property type="entry name" value="MHD"/>
</dbReference>
<dbReference type="InterPro" id="IPR001392">
    <property type="entry name" value="Clathrin_mu"/>
</dbReference>
<dbReference type="SUPFAM" id="SSF49447">
    <property type="entry name" value="Second domain of Mu2 adaptin subunit (ap50) of ap2 adaptor"/>
    <property type="match status" value="1"/>
</dbReference>
<feature type="domain" description="MHD" evidence="5">
    <location>
        <begin position="1"/>
        <end position="130"/>
    </location>
</feature>
<keyword evidence="7" id="KW-1185">Reference proteome</keyword>
<keyword evidence="3" id="KW-0653">Protein transport</keyword>
<dbReference type="GO" id="GO:0030131">
    <property type="term" value="C:clathrin adaptor complex"/>
    <property type="evidence" value="ECO:0007669"/>
    <property type="project" value="InterPro"/>
</dbReference>
<name>A0A3S5CSL1_9PLAT</name>
<evidence type="ECO:0000256" key="4">
    <source>
        <dbReference type="ARBA" id="ARBA00023136"/>
    </source>
</evidence>
<dbReference type="Pfam" id="PF00928">
    <property type="entry name" value="Adap_comp_sub"/>
    <property type="match status" value="1"/>
</dbReference>
<evidence type="ECO:0000313" key="7">
    <source>
        <dbReference type="Proteomes" id="UP000784294"/>
    </source>
</evidence>
<protein>
    <recommendedName>
        <fullName evidence="5">MHD domain-containing protein</fullName>
    </recommendedName>
</protein>
<dbReference type="EMBL" id="CAAALY010245263">
    <property type="protein sequence ID" value="VEL33158.1"/>
    <property type="molecule type" value="Genomic_DNA"/>
</dbReference>
<evidence type="ECO:0000259" key="5">
    <source>
        <dbReference type="PROSITE" id="PS51072"/>
    </source>
</evidence>
<dbReference type="AlphaFoldDB" id="A0A3S5CSL1"/>
<evidence type="ECO:0000256" key="2">
    <source>
        <dbReference type="ARBA" id="ARBA00022448"/>
    </source>
</evidence>
<dbReference type="InterPro" id="IPR050431">
    <property type="entry name" value="Adaptor_comp_med_subunit"/>
</dbReference>
<comment type="caution">
    <text evidence="6">The sequence shown here is derived from an EMBL/GenBank/DDBJ whole genome shotgun (WGS) entry which is preliminary data.</text>
</comment>
<reference evidence="6" key="1">
    <citation type="submission" date="2018-11" db="EMBL/GenBank/DDBJ databases">
        <authorList>
            <consortium name="Pathogen Informatics"/>
        </authorList>
    </citation>
    <scope>NUCLEOTIDE SEQUENCE</scope>
</reference>
<dbReference type="PROSITE" id="PS51072">
    <property type="entry name" value="MHD"/>
    <property type="match status" value="1"/>
</dbReference>
<comment type="subcellular location">
    <subcellularLocation>
        <location evidence="1">Endomembrane system</location>
    </subcellularLocation>
</comment>
<evidence type="ECO:0000313" key="6">
    <source>
        <dbReference type="EMBL" id="VEL33158.1"/>
    </source>
</evidence>
<dbReference type="PANTHER" id="PTHR10529">
    <property type="entry name" value="AP COMPLEX SUBUNIT MU"/>
    <property type="match status" value="1"/>
</dbReference>
<accession>A0A3S5CSL1</accession>
<dbReference type="GO" id="GO:0012505">
    <property type="term" value="C:endomembrane system"/>
    <property type="evidence" value="ECO:0007669"/>
    <property type="project" value="UniProtKB-SubCell"/>
</dbReference>
<dbReference type="Gene3D" id="2.60.40.1170">
    <property type="entry name" value="Mu homology domain, subdomain B"/>
    <property type="match status" value="1"/>
</dbReference>
<keyword evidence="2" id="KW-0813">Transport</keyword>
<sequence>MLIAKAQFKRRSTANMVEINVPVPSDVDSPRFKTTVGSCKYVPETSVVIWSIKSFPGGKEFVMRASFGLPSVESTAYVESKPPITVKFEIPYFTVSGLQEIFALSDFMLLRRRPVKEMPKICKLGNPIADIKTKMV</sequence>
<proteinExistence type="predicted"/>
<evidence type="ECO:0000256" key="1">
    <source>
        <dbReference type="ARBA" id="ARBA00004308"/>
    </source>
</evidence>
<evidence type="ECO:0000256" key="3">
    <source>
        <dbReference type="ARBA" id="ARBA00022927"/>
    </source>
</evidence>
<dbReference type="PRINTS" id="PR00314">
    <property type="entry name" value="CLATHRINADPT"/>
</dbReference>
<keyword evidence="4" id="KW-0472">Membrane</keyword>
<gene>
    <name evidence="6" type="ORF">PXEA_LOCUS26598</name>
</gene>
<organism evidence="6 7">
    <name type="scientific">Protopolystoma xenopodis</name>
    <dbReference type="NCBI Taxonomy" id="117903"/>
    <lineage>
        <taxon>Eukaryota</taxon>
        <taxon>Metazoa</taxon>
        <taxon>Spiralia</taxon>
        <taxon>Lophotrochozoa</taxon>
        <taxon>Platyhelminthes</taxon>
        <taxon>Monogenea</taxon>
        <taxon>Polyopisthocotylea</taxon>
        <taxon>Polystomatidea</taxon>
        <taxon>Polystomatidae</taxon>
        <taxon>Protopolystoma</taxon>
    </lineage>
</organism>
<dbReference type="InterPro" id="IPR036168">
    <property type="entry name" value="AP2_Mu_C_sf"/>
</dbReference>
<dbReference type="GO" id="GO:0006886">
    <property type="term" value="P:intracellular protein transport"/>
    <property type="evidence" value="ECO:0007669"/>
    <property type="project" value="InterPro"/>
</dbReference>
<dbReference type="Proteomes" id="UP000784294">
    <property type="component" value="Unassembled WGS sequence"/>
</dbReference>
<dbReference type="GO" id="GO:0016192">
    <property type="term" value="P:vesicle-mediated transport"/>
    <property type="evidence" value="ECO:0007669"/>
    <property type="project" value="InterPro"/>
</dbReference>